<dbReference type="SMART" id="SM00028">
    <property type="entry name" value="TPR"/>
    <property type="match status" value="2"/>
</dbReference>
<evidence type="ECO:0008006" key="5">
    <source>
        <dbReference type="Google" id="ProtNLM"/>
    </source>
</evidence>
<feature type="signal peptide" evidence="2">
    <location>
        <begin position="1"/>
        <end position="19"/>
    </location>
</feature>
<evidence type="ECO:0000256" key="2">
    <source>
        <dbReference type="SAM" id="SignalP"/>
    </source>
</evidence>
<dbReference type="InterPro" id="IPR011990">
    <property type="entry name" value="TPR-like_helical_dom_sf"/>
</dbReference>
<dbReference type="SUPFAM" id="SSF48452">
    <property type="entry name" value="TPR-like"/>
    <property type="match status" value="1"/>
</dbReference>
<evidence type="ECO:0000313" key="3">
    <source>
        <dbReference type="EMBL" id="GGH61746.1"/>
    </source>
</evidence>
<dbReference type="EMBL" id="BMIB01000001">
    <property type="protein sequence ID" value="GGH61746.1"/>
    <property type="molecule type" value="Genomic_DNA"/>
</dbReference>
<accession>A0A917MUT0</accession>
<dbReference type="Proteomes" id="UP000627292">
    <property type="component" value="Unassembled WGS sequence"/>
</dbReference>
<reference evidence="3" key="1">
    <citation type="journal article" date="2014" name="Int. J. Syst. Evol. Microbiol.">
        <title>Complete genome sequence of Corynebacterium casei LMG S-19264T (=DSM 44701T), isolated from a smear-ripened cheese.</title>
        <authorList>
            <consortium name="US DOE Joint Genome Institute (JGI-PGF)"/>
            <person name="Walter F."/>
            <person name="Albersmeier A."/>
            <person name="Kalinowski J."/>
            <person name="Ruckert C."/>
        </authorList>
    </citation>
    <scope>NUCLEOTIDE SEQUENCE</scope>
    <source>
        <strain evidence="3">CGMCC 1.15290</strain>
    </source>
</reference>
<evidence type="ECO:0000256" key="1">
    <source>
        <dbReference type="PROSITE-ProRule" id="PRU00339"/>
    </source>
</evidence>
<organism evidence="3 4">
    <name type="scientific">Filimonas zeae</name>
    <dbReference type="NCBI Taxonomy" id="1737353"/>
    <lineage>
        <taxon>Bacteria</taxon>
        <taxon>Pseudomonadati</taxon>
        <taxon>Bacteroidota</taxon>
        <taxon>Chitinophagia</taxon>
        <taxon>Chitinophagales</taxon>
        <taxon>Chitinophagaceae</taxon>
        <taxon>Filimonas</taxon>
    </lineage>
</organism>
<dbReference type="RefSeq" id="WP_188950967.1">
    <property type="nucleotide sequence ID" value="NZ_BMIB01000001.1"/>
</dbReference>
<proteinExistence type="predicted"/>
<dbReference type="AlphaFoldDB" id="A0A917MUT0"/>
<dbReference type="InterPro" id="IPR019734">
    <property type="entry name" value="TPR_rpt"/>
</dbReference>
<feature type="repeat" description="TPR" evidence="1">
    <location>
        <begin position="190"/>
        <end position="223"/>
    </location>
</feature>
<sequence length="389" mass="43903">MKKLLFIICIAVCTCSAFSQTTQQIIDSAKACISREQYLSAFSILEQTEESNANLVVAVASLINDYQTGFTVNLDQWKLDDKVNGKAVKSEFVKVPLENILWSAAGQYPTDCRIHKEIYKLYVYVFKHRGAYLELKMLGELNNAIEKQLHPQCPDYRSLYIMGYCYNAAGRLQTAIGNLQKAIAGNTKFAPAYLELGKVYLQASELPNAIKQANTAFELYTEKSDKSRAALLAGQAYEANNENAKALNSYLLADSLYRKEFFTQRALLNMYVKTSNENAPKALNSFVGAQGRDNLYAYMDACDIYLKHNHPMDLALYCQKALADYKGRTGVESCLNFTLGLIYKSINPDMARQYFKKAKEQGLEASRFPPKRNHPDTAKRIEEAFKWVG</sequence>
<feature type="chain" id="PRO_5037182510" description="Tetratricopeptide repeat-containing protein" evidence="2">
    <location>
        <begin position="20"/>
        <end position="389"/>
    </location>
</feature>
<comment type="caution">
    <text evidence="3">The sequence shown here is derived from an EMBL/GenBank/DDBJ whole genome shotgun (WGS) entry which is preliminary data.</text>
</comment>
<keyword evidence="1" id="KW-0802">TPR repeat</keyword>
<dbReference type="PROSITE" id="PS50005">
    <property type="entry name" value="TPR"/>
    <property type="match status" value="1"/>
</dbReference>
<protein>
    <recommendedName>
        <fullName evidence="5">Tetratricopeptide repeat-containing protein</fullName>
    </recommendedName>
</protein>
<reference evidence="3" key="2">
    <citation type="submission" date="2020-09" db="EMBL/GenBank/DDBJ databases">
        <authorList>
            <person name="Sun Q."/>
            <person name="Zhou Y."/>
        </authorList>
    </citation>
    <scope>NUCLEOTIDE SEQUENCE</scope>
    <source>
        <strain evidence="3">CGMCC 1.15290</strain>
    </source>
</reference>
<evidence type="ECO:0000313" key="4">
    <source>
        <dbReference type="Proteomes" id="UP000627292"/>
    </source>
</evidence>
<keyword evidence="4" id="KW-1185">Reference proteome</keyword>
<name>A0A917MUT0_9BACT</name>
<dbReference type="Gene3D" id="1.25.40.10">
    <property type="entry name" value="Tetratricopeptide repeat domain"/>
    <property type="match status" value="1"/>
</dbReference>
<keyword evidence="2" id="KW-0732">Signal</keyword>
<gene>
    <name evidence="3" type="ORF">GCM10011379_11040</name>
</gene>